<reference evidence="2" key="1">
    <citation type="journal article" date="2023" name="IScience">
        <title>Live-bearing cockroach genome reveals convergent evolutionary mechanisms linked to viviparity in insects and beyond.</title>
        <authorList>
            <person name="Fouks B."/>
            <person name="Harrison M.C."/>
            <person name="Mikhailova A.A."/>
            <person name="Marchal E."/>
            <person name="English S."/>
            <person name="Carruthers M."/>
            <person name="Jennings E.C."/>
            <person name="Chiamaka E.L."/>
            <person name="Frigard R.A."/>
            <person name="Pippel M."/>
            <person name="Attardo G.M."/>
            <person name="Benoit J.B."/>
            <person name="Bornberg-Bauer E."/>
            <person name="Tobe S.S."/>
        </authorList>
    </citation>
    <scope>NUCLEOTIDE SEQUENCE</scope>
    <source>
        <strain evidence="2">Stay&amp;Tobe</strain>
    </source>
</reference>
<proteinExistence type="predicted"/>
<comment type="caution">
    <text evidence="2">The sequence shown here is derived from an EMBL/GenBank/DDBJ whole genome shotgun (WGS) entry which is preliminary data.</text>
</comment>
<name>A0AAD8EJ77_DIPPU</name>
<evidence type="ECO:0000313" key="2">
    <source>
        <dbReference type="EMBL" id="KAJ9592600.1"/>
    </source>
</evidence>
<sequence length="321" mass="35634">MKLEVENDQLQKQHNNLKKGSSQTSDRLNFLEKQNIQLRRELEKAQKELDAYKVHHLAETEEAAPDKVRSSTGSSNAMPVADKLPDLKSSSQAMRGSSRPAAGMYVQDAAIAEPPHDGAASQQTTTPQINPQAVLSQQQSNNVAPVPPPQQEEAPHEVPNLPRPAVAEPVNNWQHGNVPAGVVPAPHGYVQEMAANRNEEQRGEWAWPRFRHVPQPVEVKNNNNPLDDNGPEEEEDEEDPAHPHRGGQGEQQEIPRQLQNSYQYNGADLQVEEGEEEEDDDVDQVDYANEAGGEGARHNKVVVNKQPLVKKQHDSVMVNPK</sequence>
<feature type="compositionally biased region" description="Polar residues" evidence="1">
    <location>
        <begin position="120"/>
        <end position="136"/>
    </location>
</feature>
<feature type="compositionally biased region" description="Acidic residues" evidence="1">
    <location>
        <begin position="270"/>
        <end position="284"/>
    </location>
</feature>
<feature type="compositionally biased region" description="Basic and acidic residues" evidence="1">
    <location>
        <begin position="1"/>
        <end position="11"/>
    </location>
</feature>
<organism evidence="2 3">
    <name type="scientific">Diploptera punctata</name>
    <name type="common">Pacific beetle cockroach</name>
    <dbReference type="NCBI Taxonomy" id="6984"/>
    <lineage>
        <taxon>Eukaryota</taxon>
        <taxon>Metazoa</taxon>
        <taxon>Ecdysozoa</taxon>
        <taxon>Arthropoda</taxon>
        <taxon>Hexapoda</taxon>
        <taxon>Insecta</taxon>
        <taxon>Pterygota</taxon>
        <taxon>Neoptera</taxon>
        <taxon>Polyneoptera</taxon>
        <taxon>Dictyoptera</taxon>
        <taxon>Blattodea</taxon>
        <taxon>Blaberoidea</taxon>
        <taxon>Blaberidae</taxon>
        <taxon>Diplopterinae</taxon>
        <taxon>Diploptera</taxon>
    </lineage>
</organism>
<evidence type="ECO:0000256" key="1">
    <source>
        <dbReference type="SAM" id="MobiDB-lite"/>
    </source>
</evidence>
<dbReference type="Proteomes" id="UP001233999">
    <property type="component" value="Unassembled WGS sequence"/>
</dbReference>
<feature type="region of interest" description="Disordered" evidence="1">
    <location>
        <begin position="56"/>
        <end position="321"/>
    </location>
</feature>
<feature type="compositionally biased region" description="Acidic residues" evidence="1">
    <location>
        <begin position="229"/>
        <end position="239"/>
    </location>
</feature>
<dbReference type="EMBL" id="JASPKZ010003829">
    <property type="protein sequence ID" value="KAJ9592600.1"/>
    <property type="molecule type" value="Genomic_DNA"/>
</dbReference>
<keyword evidence="3" id="KW-1185">Reference proteome</keyword>
<evidence type="ECO:0000313" key="3">
    <source>
        <dbReference type="Proteomes" id="UP001233999"/>
    </source>
</evidence>
<feature type="compositionally biased region" description="Basic and acidic residues" evidence="1">
    <location>
        <begin position="56"/>
        <end position="69"/>
    </location>
</feature>
<protein>
    <recommendedName>
        <fullName evidence="4">Golgi integral membrane protein 4</fullName>
    </recommendedName>
</protein>
<dbReference type="AlphaFoldDB" id="A0AAD8EJ77"/>
<feature type="compositionally biased region" description="Polar residues" evidence="1">
    <location>
        <begin position="12"/>
        <end position="29"/>
    </location>
</feature>
<evidence type="ECO:0008006" key="4">
    <source>
        <dbReference type="Google" id="ProtNLM"/>
    </source>
</evidence>
<reference evidence="2" key="2">
    <citation type="submission" date="2023-05" db="EMBL/GenBank/DDBJ databases">
        <authorList>
            <person name="Fouks B."/>
        </authorList>
    </citation>
    <scope>NUCLEOTIDE SEQUENCE</scope>
    <source>
        <strain evidence="2">Stay&amp;Tobe</strain>
        <tissue evidence="2">Testes</tissue>
    </source>
</reference>
<feature type="region of interest" description="Disordered" evidence="1">
    <location>
        <begin position="1"/>
        <end position="29"/>
    </location>
</feature>
<gene>
    <name evidence="2" type="ORF">L9F63_015738</name>
</gene>
<accession>A0AAD8EJ77</accession>